<dbReference type="EMBL" id="JAUJWV010000005">
    <property type="protein sequence ID" value="MDN7243669.1"/>
    <property type="molecule type" value="Genomic_DNA"/>
</dbReference>
<sequence>MGIGRIVKTAIKYGPIAYPIIRKVMNKRKAGSAPTTTPYKTNQPKR</sequence>
<reference evidence="2 3" key="1">
    <citation type="submission" date="2023-06" db="EMBL/GenBank/DDBJ databases">
        <title>Novel species in genus Planococcus.</title>
        <authorList>
            <person name="Ning S."/>
        </authorList>
    </citation>
    <scope>NUCLEOTIDE SEQUENCE [LARGE SCALE GENOMIC DNA]</scope>
    <source>
        <strain evidence="2 3">N028</strain>
    </source>
</reference>
<keyword evidence="3" id="KW-1185">Reference proteome</keyword>
<comment type="caution">
    <text evidence="2">The sequence shown here is derived from an EMBL/GenBank/DDBJ whole genome shotgun (WGS) entry which is preliminary data.</text>
</comment>
<protein>
    <submittedName>
        <fullName evidence="2">Uncharacterized protein</fullName>
    </submittedName>
</protein>
<evidence type="ECO:0000256" key="1">
    <source>
        <dbReference type="SAM" id="MobiDB-lite"/>
    </source>
</evidence>
<accession>A0ABT8N705</accession>
<organism evidence="2 3">
    <name type="scientific">Planococcus shixiaomingii</name>
    <dbReference type="NCBI Taxonomy" id="3058393"/>
    <lineage>
        <taxon>Bacteria</taxon>
        <taxon>Bacillati</taxon>
        <taxon>Bacillota</taxon>
        <taxon>Bacilli</taxon>
        <taxon>Bacillales</taxon>
        <taxon>Caryophanaceae</taxon>
        <taxon>Planococcus</taxon>
    </lineage>
</organism>
<feature type="compositionally biased region" description="Polar residues" evidence="1">
    <location>
        <begin position="33"/>
        <end position="46"/>
    </location>
</feature>
<dbReference type="RefSeq" id="WP_301725024.1">
    <property type="nucleotide sequence ID" value="NZ_JAUJWV010000005.1"/>
</dbReference>
<gene>
    <name evidence="2" type="ORF">QWY14_17915</name>
</gene>
<evidence type="ECO:0000313" key="2">
    <source>
        <dbReference type="EMBL" id="MDN7243669.1"/>
    </source>
</evidence>
<dbReference type="Proteomes" id="UP001172055">
    <property type="component" value="Unassembled WGS sequence"/>
</dbReference>
<evidence type="ECO:0000313" key="3">
    <source>
        <dbReference type="Proteomes" id="UP001172055"/>
    </source>
</evidence>
<name>A0ABT8N705_9BACL</name>
<proteinExistence type="predicted"/>
<feature type="region of interest" description="Disordered" evidence="1">
    <location>
        <begin position="27"/>
        <end position="46"/>
    </location>
</feature>